<evidence type="ECO:0000256" key="2">
    <source>
        <dbReference type="ARBA" id="ARBA00023002"/>
    </source>
</evidence>
<dbReference type="AlphaFoldDB" id="A0A366CXY0"/>
<dbReference type="PANTHER" id="PTHR43364:SF1">
    <property type="entry name" value="OXIDOREDUCTASE YDHF"/>
    <property type="match status" value="1"/>
</dbReference>
<evidence type="ECO:0000256" key="3">
    <source>
        <dbReference type="ARBA" id="ARBA00038157"/>
    </source>
</evidence>
<dbReference type="GO" id="GO:0016491">
    <property type="term" value="F:oxidoreductase activity"/>
    <property type="evidence" value="ECO:0007669"/>
    <property type="project" value="UniProtKB-KW"/>
</dbReference>
<dbReference type="InterPro" id="IPR036812">
    <property type="entry name" value="NAD(P)_OxRdtase_dom_sf"/>
</dbReference>
<comment type="similarity">
    <text evidence="3">Belongs to the aldo/keto reductase family. Aldo/keto reductase 2 subfamily.</text>
</comment>
<keyword evidence="1" id="KW-0521">NADP</keyword>
<evidence type="ECO:0000259" key="4">
    <source>
        <dbReference type="Pfam" id="PF00248"/>
    </source>
</evidence>
<dbReference type="Pfam" id="PF00248">
    <property type="entry name" value="Aldo_ket_red"/>
    <property type="match status" value="1"/>
</dbReference>
<dbReference type="InterPro" id="IPR050523">
    <property type="entry name" value="AKR_Detox_Biosynth"/>
</dbReference>
<dbReference type="Gene3D" id="3.20.20.100">
    <property type="entry name" value="NADP-dependent oxidoreductase domain"/>
    <property type="match status" value="1"/>
</dbReference>
<dbReference type="EMBL" id="QNRF01000005">
    <property type="protein sequence ID" value="RBO82701.1"/>
    <property type="molecule type" value="Genomic_DNA"/>
</dbReference>
<dbReference type="RefSeq" id="WP_113874652.1">
    <property type="nucleotide sequence ID" value="NZ_QNRF01000005.1"/>
</dbReference>
<gene>
    <name evidence="5" type="ORF">DFP76_105173</name>
</gene>
<evidence type="ECO:0000313" key="6">
    <source>
        <dbReference type="Proteomes" id="UP000252086"/>
    </source>
</evidence>
<organism evidence="5 6">
    <name type="scientific">Marinomonas aquiplantarum</name>
    <dbReference type="NCBI Taxonomy" id="491951"/>
    <lineage>
        <taxon>Bacteria</taxon>
        <taxon>Pseudomonadati</taxon>
        <taxon>Pseudomonadota</taxon>
        <taxon>Gammaproteobacteria</taxon>
        <taxon>Oceanospirillales</taxon>
        <taxon>Oceanospirillaceae</taxon>
        <taxon>Marinomonas</taxon>
    </lineage>
</organism>
<evidence type="ECO:0000256" key="1">
    <source>
        <dbReference type="ARBA" id="ARBA00022857"/>
    </source>
</evidence>
<dbReference type="Proteomes" id="UP000252086">
    <property type="component" value="Unassembled WGS sequence"/>
</dbReference>
<dbReference type="PRINTS" id="PR00069">
    <property type="entry name" value="ALDKETRDTASE"/>
</dbReference>
<dbReference type="InterPro" id="IPR023210">
    <property type="entry name" value="NADP_OxRdtase_dom"/>
</dbReference>
<accession>A0A366CXY0</accession>
<comment type="caution">
    <text evidence="5">The sequence shown here is derived from an EMBL/GenBank/DDBJ whole genome shotgun (WGS) entry which is preliminary data.</text>
</comment>
<dbReference type="OrthoDB" id="9768793at2"/>
<reference evidence="5 6" key="1">
    <citation type="submission" date="2018-06" db="EMBL/GenBank/DDBJ databases">
        <title>Genomic Encyclopedia of Type Strains, Phase III (KMG-III): the genomes of soil and plant-associated and newly described type strains.</title>
        <authorList>
            <person name="Whitman W."/>
        </authorList>
    </citation>
    <scope>NUCLEOTIDE SEQUENCE [LARGE SCALE GENOMIC DNA]</scope>
    <source>
        <strain evidence="5 6">CECT 7732</strain>
    </source>
</reference>
<keyword evidence="2" id="KW-0560">Oxidoreductase</keyword>
<dbReference type="PANTHER" id="PTHR43364">
    <property type="entry name" value="NADH-SPECIFIC METHYLGLYOXAL REDUCTASE-RELATED"/>
    <property type="match status" value="1"/>
</dbReference>
<evidence type="ECO:0000313" key="5">
    <source>
        <dbReference type="EMBL" id="RBO82701.1"/>
    </source>
</evidence>
<dbReference type="FunFam" id="3.20.20.100:FF:000008">
    <property type="entry name" value="Aldo/keto reductase family oxidoreductase"/>
    <property type="match status" value="1"/>
</dbReference>
<sequence length="299" mass="33960">MRHQYHPLGFEGSRIAQGFWRLQEWGWSAQETLTFIEQCLALGVTTFDHADIYGDYQCEGLFGEALKRKPELRDKMEIVTKCSILLPSEQRPEIKVHRYDYRREHILASVDRSLDNLQCEYIDTLLLHRPSPLMDADEVAQAFDHLFTLGKVKHFGVSNFTPQQFDLLQSRTDAPLIVNQVELSPLALQHFQDGTLDHMQQHAVTPMAWSPFAGGDLFSGQTERTLRVRNVLNELAEALGVSVDQVVVAWLLRHPAGICPVMGSGNIERLQSAVEACQIRLSDDDWFRVLIASQGHDVP</sequence>
<dbReference type="CDD" id="cd19092">
    <property type="entry name" value="AKR_BsYcsN_EcYdhF-like"/>
    <property type="match status" value="1"/>
</dbReference>
<dbReference type="SUPFAM" id="SSF51430">
    <property type="entry name" value="NAD(P)-linked oxidoreductase"/>
    <property type="match status" value="1"/>
</dbReference>
<proteinExistence type="inferred from homology"/>
<feature type="domain" description="NADP-dependent oxidoreductase" evidence="4">
    <location>
        <begin position="15"/>
        <end position="288"/>
    </location>
</feature>
<dbReference type="InterPro" id="IPR020471">
    <property type="entry name" value="AKR"/>
</dbReference>
<dbReference type="GO" id="GO:0005829">
    <property type="term" value="C:cytosol"/>
    <property type="evidence" value="ECO:0007669"/>
    <property type="project" value="TreeGrafter"/>
</dbReference>
<keyword evidence="6" id="KW-1185">Reference proteome</keyword>
<protein>
    <submittedName>
        <fullName evidence="5">Putative oxidoreductase</fullName>
    </submittedName>
</protein>
<name>A0A366CXY0_9GAMM</name>